<dbReference type="RefSeq" id="WP_379233286.1">
    <property type="nucleotide sequence ID" value="NZ_JBHSTE010000002.1"/>
</dbReference>
<dbReference type="EMBL" id="JBHSTE010000002">
    <property type="protein sequence ID" value="MFC6332265.1"/>
    <property type="molecule type" value="Genomic_DNA"/>
</dbReference>
<keyword evidence="3" id="KW-1185">Reference proteome</keyword>
<comment type="caution">
    <text evidence="2">The sequence shown here is derived from an EMBL/GenBank/DDBJ whole genome shotgun (WGS) entry which is preliminary data.</text>
</comment>
<proteinExistence type="predicted"/>
<accession>A0ABW1V0J8</accession>
<gene>
    <name evidence="2" type="ORF">ACFP56_06485</name>
</gene>
<protein>
    <submittedName>
        <fullName evidence="2">IDEAL domain-containing protein</fullName>
    </submittedName>
</protein>
<organism evidence="2 3">
    <name type="scientific">Paenibacillus septentrionalis</name>
    <dbReference type="NCBI Taxonomy" id="429342"/>
    <lineage>
        <taxon>Bacteria</taxon>
        <taxon>Bacillati</taxon>
        <taxon>Bacillota</taxon>
        <taxon>Bacilli</taxon>
        <taxon>Bacillales</taxon>
        <taxon>Paenibacillaceae</taxon>
        <taxon>Paenibacillus</taxon>
    </lineage>
</organism>
<dbReference type="InterPro" id="IPR027393">
    <property type="entry name" value="Virus_scaffolding_prot_C"/>
</dbReference>
<dbReference type="Pfam" id="PF08858">
    <property type="entry name" value="IDEAL"/>
    <property type="match status" value="1"/>
</dbReference>
<evidence type="ECO:0000313" key="3">
    <source>
        <dbReference type="Proteomes" id="UP001596233"/>
    </source>
</evidence>
<name>A0ABW1V0J8_9BACL</name>
<reference evidence="3" key="1">
    <citation type="journal article" date="2019" name="Int. J. Syst. Evol. Microbiol.">
        <title>The Global Catalogue of Microorganisms (GCM) 10K type strain sequencing project: providing services to taxonomists for standard genome sequencing and annotation.</title>
        <authorList>
            <consortium name="The Broad Institute Genomics Platform"/>
            <consortium name="The Broad Institute Genome Sequencing Center for Infectious Disease"/>
            <person name="Wu L."/>
            <person name="Ma J."/>
        </authorList>
    </citation>
    <scope>NUCLEOTIDE SEQUENCE [LARGE SCALE GENOMIC DNA]</scope>
    <source>
        <strain evidence="3">PCU 280</strain>
    </source>
</reference>
<evidence type="ECO:0000313" key="2">
    <source>
        <dbReference type="EMBL" id="MFC6332265.1"/>
    </source>
</evidence>
<dbReference type="SMART" id="SM00914">
    <property type="entry name" value="IDEAL"/>
    <property type="match status" value="1"/>
</dbReference>
<feature type="domain" description="IDEAL" evidence="1">
    <location>
        <begin position="22"/>
        <end position="58"/>
    </location>
</feature>
<dbReference type="Proteomes" id="UP001596233">
    <property type="component" value="Unassembled WGS sequence"/>
</dbReference>
<sequence length="63" mass="7444">MFRIDQMKIQYEAMLGLTAEMILDDAIRSYQRQKLQQAIDESLATGNEEQFYELTKKLQQLES</sequence>
<dbReference type="InterPro" id="IPR014957">
    <property type="entry name" value="IDEAL_dom"/>
</dbReference>
<dbReference type="Gene3D" id="4.10.810.10">
    <property type="entry name" value="Virus Scaffolding Protein, Chain A"/>
    <property type="match status" value="1"/>
</dbReference>
<evidence type="ECO:0000259" key="1">
    <source>
        <dbReference type="SMART" id="SM00914"/>
    </source>
</evidence>